<proteinExistence type="predicted"/>
<dbReference type="OrthoDB" id="111494at2759"/>
<reference evidence="1" key="1">
    <citation type="submission" date="2021-01" db="EMBL/GenBank/DDBJ databases">
        <title>Phytophthora aleatoria, a newly-described species from Pinus radiata is distinct from Phytophthora cactorum isolates based on comparative genomics.</title>
        <authorList>
            <person name="Mcdougal R."/>
            <person name="Panda P."/>
            <person name="Williams N."/>
            <person name="Studholme D.J."/>
        </authorList>
    </citation>
    <scope>NUCLEOTIDE SEQUENCE</scope>
    <source>
        <strain evidence="1">NZFS 3830</strain>
    </source>
</reference>
<dbReference type="AlphaFoldDB" id="A0A8T1ULD4"/>
<evidence type="ECO:0000313" key="2">
    <source>
        <dbReference type="Proteomes" id="UP000688947"/>
    </source>
</evidence>
<accession>A0A8T1ULD4</accession>
<sequence>MTRKNASFPTISEKTLKLNLMCIFESAEGRFTEELPPSFGIQPTSELALVQQAFKKCKTSKRSLYGDVAFIPPTSNECEQFSRWPRWFTRTCGRGWVLRRWRC</sequence>
<gene>
    <name evidence="1" type="ORF">JG687_00006320</name>
</gene>
<name>A0A8T1ULD4_9STRA</name>
<dbReference type="Proteomes" id="UP000688947">
    <property type="component" value="Unassembled WGS sequence"/>
</dbReference>
<organism evidence="1 2">
    <name type="scientific">Phytophthora cactorum</name>
    <dbReference type="NCBI Taxonomy" id="29920"/>
    <lineage>
        <taxon>Eukaryota</taxon>
        <taxon>Sar</taxon>
        <taxon>Stramenopiles</taxon>
        <taxon>Oomycota</taxon>
        <taxon>Peronosporomycetes</taxon>
        <taxon>Peronosporales</taxon>
        <taxon>Peronosporaceae</taxon>
        <taxon>Phytophthora</taxon>
    </lineage>
</organism>
<protein>
    <submittedName>
        <fullName evidence="1">Uncharacterized protein</fullName>
    </submittedName>
</protein>
<comment type="caution">
    <text evidence="1">The sequence shown here is derived from an EMBL/GenBank/DDBJ whole genome shotgun (WGS) entry which is preliminary data.</text>
</comment>
<dbReference type="EMBL" id="JAENGZ010000256">
    <property type="protein sequence ID" value="KAG6963842.1"/>
    <property type="molecule type" value="Genomic_DNA"/>
</dbReference>
<evidence type="ECO:0000313" key="1">
    <source>
        <dbReference type="EMBL" id="KAG6963842.1"/>
    </source>
</evidence>